<dbReference type="AlphaFoldDB" id="A0A644YE97"/>
<evidence type="ECO:0000313" key="5">
    <source>
        <dbReference type="EMBL" id="MPM26211.1"/>
    </source>
</evidence>
<dbReference type="Gene3D" id="3.30.930.10">
    <property type="entry name" value="Bira Bifunctional Protein, Domain 2"/>
    <property type="match status" value="1"/>
</dbReference>
<dbReference type="InterPro" id="IPR036390">
    <property type="entry name" value="WH_DNA-bd_sf"/>
</dbReference>
<keyword evidence="1 5" id="KW-0436">Ligase</keyword>
<dbReference type="SUPFAM" id="SSF50037">
    <property type="entry name" value="C-terminal domain of transcriptional repressors"/>
    <property type="match status" value="1"/>
</dbReference>
<dbReference type="SUPFAM" id="SSF55681">
    <property type="entry name" value="Class II aaRS and biotin synthetases"/>
    <property type="match status" value="1"/>
</dbReference>
<dbReference type="InterPro" id="IPR008988">
    <property type="entry name" value="Transcriptional_repressor_C"/>
</dbReference>
<comment type="caution">
    <text evidence="5">The sequence shown here is derived from an EMBL/GenBank/DDBJ whole genome shotgun (WGS) entry which is preliminary data.</text>
</comment>
<evidence type="ECO:0000256" key="2">
    <source>
        <dbReference type="ARBA" id="ARBA00022741"/>
    </source>
</evidence>
<dbReference type="Gene3D" id="1.10.10.10">
    <property type="entry name" value="Winged helix-like DNA-binding domain superfamily/Winged helix DNA-binding domain"/>
    <property type="match status" value="1"/>
</dbReference>
<protein>
    <submittedName>
        <fullName evidence="5">Bifunctional ligase/repressor BirA</fullName>
        <ecNumber evidence="5">6.3.4.15</ecNumber>
    </submittedName>
</protein>
<accession>A0A644YE97</accession>
<dbReference type="PANTHER" id="PTHR12835">
    <property type="entry name" value="BIOTIN PROTEIN LIGASE"/>
    <property type="match status" value="1"/>
</dbReference>
<reference evidence="5" key="1">
    <citation type="submission" date="2019-08" db="EMBL/GenBank/DDBJ databases">
        <authorList>
            <person name="Kucharzyk K."/>
            <person name="Murdoch R.W."/>
            <person name="Higgins S."/>
            <person name="Loffler F."/>
        </authorList>
    </citation>
    <scope>NUCLEOTIDE SEQUENCE</scope>
</reference>
<dbReference type="InterPro" id="IPR013196">
    <property type="entry name" value="HTH_11"/>
</dbReference>
<dbReference type="Gene3D" id="2.30.30.100">
    <property type="match status" value="1"/>
</dbReference>
<feature type="domain" description="BPL/LPL catalytic" evidence="4">
    <location>
        <begin position="69"/>
        <end position="262"/>
    </location>
</feature>
<dbReference type="GO" id="GO:0006355">
    <property type="term" value="P:regulation of DNA-templated transcription"/>
    <property type="evidence" value="ECO:0007669"/>
    <property type="project" value="InterPro"/>
</dbReference>
<dbReference type="InterPro" id="IPR030855">
    <property type="entry name" value="Bifunct_BirA"/>
</dbReference>
<dbReference type="GO" id="GO:0005737">
    <property type="term" value="C:cytoplasm"/>
    <property type="evidence" value="ECO:0007669"/>
    <property type="project" value="TreeGrafter"/>
</dbReference>
<dbReference type="Pfam" id="PF02237">
    <property type="entry name" value="BPL_C"/>
    <property type="match status" value="1"/>
</dbReference>
<organism evidence="5">
    <name type="scientific">bioreactor metagenome</name>
    <dbReference type="NCBI Taxonomy" id="1076179"/>
    <lineage>
        <taxon>unclassified sequences</taxon>
        <taxon>metagenomes</taxon>
        <taxon>ecological metagenomes</taxon>
    </lineage>
</organism>
<proteinExistence type="inferred from homology"/>
<dbReference type="NCBIfam" id="TIGR00121">
    <property type="entry name" value="birA_ligase"/>
    <property type="match status" value="1"/>
</dbReference>
<name>A0A644YE97_9ZZZZ</name>
<dbReference type="InterPro" id="IPR036388">
    <property type="entry name" value="WH-like_DNA-bd_sf"/>
</dbReference>
<dbReference type="InterPro" id="IPR045864">
    <property type="entry name" value="aa-tRNA-synth_II/BPL/LPL"/>
</dbReference>
<dbReference type="InterPro" id="IPR004143">
    <property type="entry name" value="BPL_LPL_catalytic"/>
</dbReference>
<dbReference type="InterPro" id="IPR004408">
    <property type="entry name" value="Biotin_CoA_COase_ligase"/>
</dbReference>
<dbReference type="GO" id="GO:0005524">
    <property type="term" value="F:ATP binding"/>
    <property type="evidence" value="ECO:0007669"/>
    <property type="project" value="UniProtKB-KW"/>
</dbReference>
<gene>
    <name evidence="5" type="primary">birA_26</name>
    <name evidence="5" type="ORF">SDC9_72712</name>
</gene>
<keyword evidence="3" id="KW-0067">ATP-binding</keyword>
<dbReference type="Pfam" id="PF03099">
    <property type="entry name" value="BPL_LplA_LipB"/>
    <property type="match status" value="1"/>
</dbReference>
<dbReference type="EMBL" id="VSSQ01004677">
    <property type="protein sequence ID" value="MPM26211.1"/>
    <property type="molecule type" value="Genomic_DNA"/>
</dbReference>
<dbReference type="PROSITE" id="PS51733">
    <property type="entry name" value="BPL_LPL_CATALYTIC"/>
    <property type="match status" value="1"/>
</dbReference>
<evidence type="ECO:0000256" key="1">
    <source>
        <dbReference type="ARBA" id="ARBA00022598"/>
    </source>
</evidence>
<dbReference type="CDD" id="cd16442">
    <property type="entry name" value="BPL"/>
    <property type="match status" value="1"/>
</dbReference>
<dbReference type="EC" id="6.3.4.15" evidence="5"/>
<dbReference type="SUPFAM" id="SSF46785">
    <property type="entry name" value="Winged helix' DNA-binding domain"/>
    <property type="match status" value="1"/>
</dbReference>
<dbReference type="PANTHER" id="PTHR12835:SF5">
    <property type="entry name" value="BIOTIN--PROTEIN LIGASE"/>
    <property type="match status" value="1"/>
</dbReference>
<sequence>MSVKTEVLHILERYKGESISGQELAEKLGVSRTAVWKAINSLKEEGYEINGVSNKGYSLSISSDVLSSEGIRPFLNNEYKDIPITVHKTIGSTNTEAKLLTMKNASHGTVVLSEEQTSGRGRMGRSFYSPSSSGIYMSIILKPNLNLSSSVLVTTAAAVGVLKALDKFTDEKSQIKWVNDIYINGKKVCGILTEAVTDFESGTVESLIVGIVLNVKTKMEDFPDELKDKAGSLLLNQNDNSIRSQLAAEIINNILSISENLENKEFLKIYKNRSLILGKQIIYTKNNKVEEACAHDIDEFGRLVILKNDGKIEHLSSGEVSIKNIVQEK</sequence>
<dbReference type="Pfam" id="PF08279">
    <property type="entry name" value="HTH_11"/>
    <property type="match status" value="1"/>
</dbReference>
<evidence type="ECO:0000259" key="4">
    <source>
        <dbReference type="PROSITE" id="PS51733"/>
    </source>
</evidence>
<evidence type="ECO:0000256" key="3">
    <source>
        <dbReference type="ARBA" id="ARBA00022840"/>
    </source>
</evidence>
<keyword evidence="2" id="KW-0547">Nucleotide-binding</keyword>
<dbReference type="GO" id="GO:0004077">
    <property type="term" value="F:biotin--[biotin carboxyl-carrier protein] ligase activity"/>
    <property type="evidence" value="ECO:0007669"/>
    <property type="project" value="UniProtKB-EC"/>
</dbReference>
<dbReference type="HAMAP" id="MF_00978">
    <property type="entry name" value="Bifunct_BirA"/>
    <property type="match status" value="1"/>
</dbReference>
<dbReference type="InterPro" id="IPR003142">
    <property type="entry name" value="BPL_C"/>
</dbReference>